<comment type="caution">
    <text evidence="2">The sequence shown here is derived from an EMBL/GenBank/DDBJ whole genome shotgun (WGS) entry which is preliminary data.</text>
</comment>
<protein>
    <recommendedName>
        <fullName evidence="1">SET domain-containing protein</fullName>
    </recommendedName>
</protein>
<dbReference type="PROSITE" id="PS50280">
    <property type="entry name" value="SET"/>
    <property type="match status" value="1"/>
</dbReference>
<accession>A0ABD3PIM6</accession>
<gene>
    <name evidence="2" type="ORF">ACHAW5_001863</name>
</gene>
<feature type="domain" description="SET" evidence="1">
    <location>
        <begin position="19"/>
        <end position="218"/>
    </location>
</feature>
<organism evidence="2 3">
    <name type="scientific">Stephanodiscus triporus</name>
    <dbReference type="NCBI Taxonomy" id="2934178"/>
    <lineage>
        <taxon>Eukaryota</taxon>
        <taxon>Sar</taxon>
        <taxon>Stramenopiles</taxon>
        <taxon>Ochrophyta</taxon>
        <taxon>Bacillariophyta</taxon>
        <taxon>Coscinodiscophyceae</taxon>
        <taxon>Thalassiosirophycidae</taxon>
        <taxon>Stephanodiscales</taxon>
        <taxon>Stephanodiscaceae</taxon>
        <taxon>Stephanodiscus</taxon>
    </lineage>
</organism>
<dbReference type="EMBL" id="JALLAZ020000839">
    <property type="protein sequence ID" value="KAL3786285.1"/>
    <property type="molecule type" value="Genomic_DNA"/>
</dbReference>
<reference evidence="2 3" key="1">
    <citation type="submission" date="2024-10" db="EMBL/GenBank/DDBJ databases">
        <title>Updated reference genomes for cyclostephanoid diatoms.</title>
        <authorList>
            <person name="Roberts W.R."/>
            <person name="Alverson A.J."/>
        </authorList>
    </citation>
    <scope>NUCLEOTIDE SEQUENCE [LARGE SCALE GENOMIC DNA]</scope>
    <source>
        <strain evidence="2 3">AJA276-08</strain>
    </source>
</reference>
<dbReference type="InterPro" id="IPR046341">
    <property type="entry name" value="SET_dom_sf"/>
</dbReference>
<evidence type="ECO:0000313" key="2">
    <source>
        <dbReference type="EMBL" id="KAL3786285.1"/>
    </source>
</evidence>
<name>A0ABD3PIM6_9STRA</name>
<dbReference type="Proteomes" id="UP001530315">
    <property type="component" value="Unassembled WGS sequence"/>
</dbReference>
<evidence type="ECO:0000313" key="3">
    <source>
        <dbReference type="Proteomes" id="UP001530315"/>
    </source>
</evidence>
<dbReference type="InterPro" id="IPR001214">
    <property type="entry name" value="SET_dom"/>
</dbReference>
<sequence>MKQVTAHQILHLLKKSHVPKVVIADSAITGKNKVGAGKGVFAKHDVSSNEVPMVMCLYPGIYSPCIPIHAVGCAEYLANQYSSDIEENAYIVNLTCGGYIDGRALDSQYDKEALDSNPSACGHLINHAVESNVDILSFPWDVLIESGAFMAIGDDCHFSLPNEVRADASPWYYDTLLDELVRFPNQKQTPLPQTMACGAAMILRTPISQGEELLLDYGLKEPYPTWAKGWYQGPSTK</sequence>
<keyword evidence="3" id="KW-1185">Reference proteome</keyword>
<proteinExistence type="predicted"/>
<dbReference type="Gene3D" id="2.170.270.10">
    <property type="entry name" value="SET domain"/>
    <property type="match status" value="1"/>
</dbReference>
<evidence type="ECO:0000259" key="1">
    <source>
        <dbReference type="PROSITE" id="PS50280"/>
    </source>
</evidence>
<dbReference type="AlphaFoldDB" id="A0ABD3PIM6"/>